<comment type="caution">
    <text evidence="1">The sequence shown here is derived from an EMBL/GenBank/DDBJ whole genome shotgun (WGS) entry which is preliminary data.</text>
</comment>
<evidence type="ECO:0000313" key="2">
    <source>
        <dbReference type="Proteomes" id="UP001057402"/>
    </source>
</evidence>
<gene>
    <name evidence="1" type="ORF">MLD38_010016</name>
</gene>
<keyword evidence="2" id="KW-1185">Reference proteome</keyword>
<sequence>MSSNEVSRGAVSRKKKKVGKALMDRHHHLRCQDEGNQLPSAPAKGEDSGGCCKKGRRYGLVSFRELPEYMKDNEFILGFYRANWPISEAFFSLFRWHNETLNVWTHLIGFLVFVGLAMANFVEIPRVADLLGLFSRSNSTSPDMNISYAKDLLLVANALVKLKRIGLESDRLEFPSPHDPVTRWPFFVFLGGSIFCLLSSSICHLFSCHSYRLNVLLLRMDYVGITVMIISSFFPPIYYIFQCDPHWQLIYLGGITVMGVFTIVTLLSPTLSTGKFRAFRAMLFSSMGFFGIVPAVHACIVNWNNPQRPITLAYESGMALSYITGTLFYVSRIPERWKPGCFDLAGHSHQIFHVFVILGALAHYGATLLLLEWRDKVQCDMPI</sequence>
<organism evidence="1 2">
    <name type="scientific">Melastoma candidum</name>
    <dbReference type="NCBI Taxonomy" id="119954"/>
    <lineage>
        <taxon>Eukaryota</taxon>
        <taxon>Viridiplantae</taxon>
        <taxon>Streptophyta</taxon>
        <taxon>Embryophyta</taxon>
        <taxon>Tracheophyta</taxon>
        <taxon>Spermatophyta</taxon>
        <taxon>Magnoliopsida</taxon>
        <taxon>eudicotyledons</taxon>
        <taxon>Gunneridae</taxon>
        <taxon>Pentapetalae</taxon>
        <taxon>rosids</taxon>
        <taxon>malvids</taxon>
        <taxon>Myrtales</taxon>
        <taxon>Melastomataceae</taxon>
        <taxon>Melastomatoideae</taxon>
        <taxon>Melastomateae</taxon>
        <taxon>Melastoma</taxon>
    </lineage>
</organism>
<name>A0ACB9QZK0_9MYRT</name>
<dbReference type="EMBL" id="CM042883">
    <property type="protein sequence ID" value="KAI4371693.1"/>
    <property type="molecule type" value="Genomic_DNA"/>
</dbReference>
<dbReference type="Proteomes" id="UP001057402">
    <property type="component" value="Chromosome 4"/>
</dbReference>
<proteinExistence type="predicted"/>
<reference evidence="2" key="1">
    <citation type="journal article" date="2023" name="Front. Plant Sci.">
        <title>Chromosomal-level genome assembly of Melastoma candidum provides insights into trichome evolution.</title>
        <authorList>
            <person name="Zhong Y."/>
            <person name="Wu W."/>
            <person name="Sun C."/>
            <person name="Zou P."/>
            <person name="Liu Y."/>
            <person name="Dai S."/>
            <person name="Zhou R."/>
        </authorList>
    </citation>
    <scope>NUCLEOTIDE SEQUENCE [LARGE SCALE GENOMIC DNA]</scope>
</reference>
<accession>A0ACB9QZK0</accession>
<evidence type="ECO:0000313" key="1">
    <source>
        <dbReference type="EMBL" id="KAI4371693.1"/>
    </source>
</evidence>
<protein>
    <submittedName>
        <fullName evidence="1">Uncharacterized protein</fullName>
    </submittedName>
</protein>